<feature type="transmembrane region" description="Helical" evidence="5">
    <location>
        <begin position="12"/>
        <end position="36"/>
    </location>
</feature>
<proteinExistence type="predicted"/>
<protein>
    <submittedName>
        <fullName evidence="7">DMT family transporter</fullName>
    </submittedName>
</protein>
<evidence type="ECO:0000256" key="4">
    <source>
        <dbReference type="ARBA" id="ARBA00023136"/>
    </source>
</evidence>
<feature type="transmembrane region" description="Helical" evidence="5">
    <location>
        <begin position="104"/>
        <end position="127"/>
    </location>
</feature>
<dbReference type="InterPro" id="IPR050638">
    <property type="entry name" value="AA-Vitamin_Transporters"/>
</dbReference>
<evidence type="ECO:0000256" key="3">
    <source>
        <dbReference type="ARBA" id="ARBA00022989"/>
    </source>
</evidence>
<dbReference type="AlphaFoldDB" id="A0ABD5PU60"/>
<dbReference type="InterPro" id="IPR000620">
    <property type="entry name" value="EamA_dom"/>
</dbReference>
<keyword evidence="2 5" id="KW-0812">Transmembrane</keyword>
<name>A0ABD5PU60_9EURY</name>
<keyword evidence="8" id="KW-1185">Reference proteome</keyword>
<reference evidence="7 8" key="1">
    <citation type="journal article" date="2019" name="Int. J. Syst. Evol. Microbiol.">
        <title>The Global Catalogue of Microorganisms (GCM) 10K type strain sequencing project: providing services to taxonomists for standard genome sequencing and annotation.</title>
        <authorList>
            <consortium name="The Broad Institute Genomics Platform"/>
            <consortium name="The Broad Institute Genome Sequencing Center for Infectious Disease"/>
            <person name="Wu L."/>
            <person name="Ma J."/>
        </authorList>
    </citation>
    <scope>NUCLEOTIDE SEQUENCE [LARGE SCALE GENOMIC DNA]</scope>
    <source>
        <strain evidence="7 8">WLHS5</strain>
    </source>
</reference>
<evidence type="ECO:0000313" key="7">
    <source>
        <dbReference type="EMBL" id="MFC4544120.1"/>
    </source>
</evidence>
<accession>A0ABD5PU60</accession>
<sequence>MSDSPTSRSLDAEYVGIALVLVSAIGFGTLGIFGTYAQRANLSIPTVLVFRFLLAGLLVWLFLAWRGEATILRGRPLWIALALGAIGYTAQSGLYFLGLEFMTAGLVAIVLYTYPAFVVVLAVATIGERPSRPMLVALCLAFAGIVLVTGANPAGASLVGVIVVLGGALAYAFYITGSRAVLDAVDPMVLTAYVLPAAGASYVVIGTASGQLAVPTAPSAWAILLSIAVFATAVPVVTFFAGLQYVGASRASIVSTAEPPVTVALGAILFAEPVTATTVVGGVLILTGVIVLERE</sequence>
<dbReference type="Pfam" id="PF00892">
    <property type="entry name" value="EamA"/>
    <property type="match status" value="2"/>
</dbReference>
<evidence type="ECO:0000256" key="2">
    <source>
        <dbReference type="ARBA" id="ARBA00022692"/>
    </source>
</evidence>
<dbReference type="Proteomes" id="UP001595898">
    <property type="component" value="Unassembled WGS sequence"/>
</dbReference>
<feature type="transmembrane region" description="Helical" evidence="5">
    <location>
        <begin position="157"/>
        <end position="176"/>
    </location>
</feature>
<dbReference type="InterPro" id="IPR037185">
    <property type="entry name" value="EmrE-like"/>
</dbReference>
<feature type="transmembrane region" description="Helical" evidence="5">
    <location>
        <begin position="220"/>
        <end position="243"/>
    </location>
</feature>
<comment type="subcellular location">
    <subcellularLocation>
        <location evidence="1">Membrane</location>
        <topology evidence="1">Multi-pass membrane protein</topology>
    </subcellularLocation>
</comment>
<dbReference type="EMBL" id="JBHSFA010000011">
    <property type="protein sequence ID" value="MFC4544120.1"/>
    <property type="molecule type" value="Genomic_DNA"/>
</dbReference>
<feature type="transmembrane region" description="Helical" evidence="5">
    <location>
        <begin position="134"/>
        <end position="151"/>
    </location>
</feature>
<feature type="transmembrane region" description="Helical" evidence="5">
    <location>
        <begin position="188"/>
        <end position="208"/>
    </location>
</feature>
<dbReference type="SUPFAM" id="SSF103481">
    <property type="entry name" value="Multidrug resistance efflux transporter EmrE"/>
    <property type="match status" value="2"/>
</dbReference>
<evidence type="ECO:0000313" key="8">
    <source>
        <dbReference type="Proteomes" id="UP001595898"/>
    </source>
</evidence>
<keyword evidence="4 5" id="KW-0472">Membrane</keyword>
<gene>
    <name evidence="7" type="ORF">ACFO5R_19525</name>
</gene>
<dbReference type="PANTHER" id="PTHR32322:SF2">
    <property type="entry name" value="EAMA DOMAIN-CONTAINING PROTEIN"/>
    <property type="match status" value="1"/>
</dbReference>
<feature type="transmembrane region" description="Helical" evidence="5">
    <location>
        <begin position="263"/>
        <end position="292"/>
    </location>
</feature>
<organism evidence="7 8">
    <name type="scientific">Halosolutus amylolyticus</name>
    <dbReference type="NCBI Taxonomy" id="2932267"/>
    <lineage>
        <taxon>Archaea</taxon>
        <taxon>Methanobacteriati</taxon>
        <taxon>Methanobacteriota</taxon>
        <taxon>Stenosarchaea group</taxon>
        <taxon>Halobacteria</taxon>
        <taxon>Halobacteriales</taxon>
        <taxon>Natrialbaceae</taxon>
        <taxon>Halosolutus</taxon>
    </lineage>
</organism>
<evidence type="ECO:0000256" key="1">
    <source>
        <dbReference type="ARBA" id="ARBA00004141"/>
    </source>
</evidence>
<feature type="transmembrane region" description="Helical" evidence="5">
    <location>
        <begin position="77"/>
        <end position="98"/>
    </location>
</feature>
<feature type="transmembrane region" description="Helical" evidence="5">
    <location>
        <begin position="42"/>
        <end position="65"/>
    </location>
</feature>
<dbReference type="RefSeq" id="WP_250140862.1">
    <property type="nucleotide sequence ID" value="NZ_JALIQP010000003.1"/>
</dbReference>
<dbReference type="GO" id="GO:0016020">
    <property type="term" value="C:membrane"/>
    <property type="evidence" value="ECO:0007669"/>
    <property type="project" value="UniProtKB-SubCell"/>
</dbReference>
<comment type="caution">
    <text evidence="7">The sequence shown here is derived from an EMBL/GenBank/DDBJ whole genome shotgun (WGS) entry which is preliminary data.</text>
</comment>
<evidence type="ECO:0000256" key="5">
    <source>
        <dbReference type="SAM" id="Phobius"/>
    </source>
</evidence>
<dbReference type="PANTHER" id="PTHR32322">
    <property type="entry name" value="INNER MEMBRANE TRANSPORTER"/>
    <property type="match status" value="1"/>
</dbReference>
<feature type="domain" description="EamA" evidence="6">
    <location>
        <begin position="16"/>
        <end position="149"/>
    </location>
</feature>
<evidence type="ECO:0000259" key="6">
    <source>
        <dbReference type="Pfam" id="PF00892"/>
    </source>
</evidence>
<keyword evidence="3 5" id="KW-1133">Transmembrane helix</keyword>
<feature type="domain" description="EamA" evidence="6">
    <location>
        <begin position="159"/>
        <end position="292"/>
    </location>
</feature>